<dbReference type="EMBL" id="MSIF01000002">
    <property type="protein sequence ID" value="OLF12874.1"/>
    <property type="molecule type" value="Genomic_DNA"/>
</dbReference>
<dbReference type="AlphaFoldDB" id="A0A7Z0WTD5"/>
<keyword evidence="2" id="KW-1185">Reference proteome</keyword>
<evidence type="ECO:0000313" key="2">
    <source>
        <dbReference type="Proteomes" id="UP000185696"/>
    </source>
</evidence>
<comment type="caution">
    <text evidence="1">The sequence shown here is derived from an EMBL/GenBank/DDBJ whole genome shotgun (WGS) entry which is preliminary data.</text>
</comment>
<accession>A0A7Z0WTD5</accession>
<gene>
    <name evidence="1" type="ORF">BLA60_06315</name>
</gene>
<evidence type="ECO:0000313" key="1">
    <source>
        <dbReference type="EMBL" id="OLF12874.1"/>
    </source>
</evidence>
<reference evidence="1 2" key="1">
    <citation type="submission" date="2016-12" db="EMBL/GenBank/DDBJ databases">
        <title>The draft genome sequence of Actinophytocola xinjiangensis.</title>
        <authorList>
            <person name="Wang W."/>
            <person name="Yuan L."/>
        </authorList>
    </citation>
    <scope>NUCLEOTIDE SEQUENCE [LARGE SCALE GENOMIC DNA]</scope>
    <source>
        <strain evidence="1 2">CGMCC 4.4663</strain>
    </source>
</reference>
<name>A0A7Z0WTD5_9PSEU</name>
<dbReference type="RefSeq" id="WP_075131782.1">
    <property type="nucleotide sequence ID" value="NZ_MSIF01000002.1"/>
</dbReference>
<organism evidence="1 2">
    <name type="scientific">Actinophytocola xinjiangensis</name>
    <dbReference type="NCBI Taxonomy" id="485602"/>
    <lineage>
        <taxon>Bacteria</taxon>
        <taxon>Bacillati</taxon>
        <taxon>Actinomycetota</taxon>
        <taxon>Actinomycetes</taxon>
        <taxon>Pseudonocardiales</taxon>
        <taxon>Pseudonocardiaceae</taxon>
    </lineage>
</organism>
<proteinExistence type="predicted"/>
<dbReference type="OrthoDB" id="3699100at2"/>
<sequence>MHASLFSLIPVDNPEQIFAWGMEIITSEDPETSETTRKTIVYIHNSNDTGTLAQHTSAEAACARWSQIVPVDIVWDSDVWAAAYRSSVG</sequence>
<dbReference type="Proteomes" id="UP000185696">
    <property type="component" value="Unassembled WGS sequence"/>
</dbReference>
<protein>
    <submittedName>
        <fullName evidence="1">Uncharacterized protein</fullName>
    </submittedName>
</protein>